<organism evidence="2 3">
    <name type="scientific">Sphingomonas psychrolutea</name>
    <dbReference type="NCBI Taxonomy" id="1259676"/>
    <lineage>
        <taxon>Bacteria</taxon>
        <taxon>Pseudomonadati</taxon>
        <taxon>Pseudomonadota</taxon>
        <taxon>Alphaproteobacteria</taxon>
        <taxon>Sphingomonadales</taxon>
        <taxon>Sphingomonadaceae</taxon>
        <taxon>Sphingomonas</taxon>
    </lineage>
</organism>
<dbReference type="Pfam" id="PF01261">
    <property type="entry name" value="AP_endonuc_2"/>
    <property type="match status" value="1"/>
</dbReference>
<dbReference type="PANTHER" id="PTHR12110">
    <property type="entry name" value="HYDROXYPYRUVATE ISOMERASE"/>
    <property type="match status" value="1"/>
</dbReference>
<reference evidence="3" key="1">
    <citation type="journal article" date="2019" name="Int. J. Syst. Evol. Microbiol.">
        <title>The Global Catalogue of Microorganisms (GCM) 10K type strain sequencing project: providing services to taxonomists for standard genome sequencing and annotation.</title>
        <authorList>
            <consortium name="The Broad Institute Genomics Platform"/>
            <consortium name="The Broad Institute Genome Sequencing Center for Infectious Disease"/>
            <person name="Wu L."/>
            <person name="Ma J."/>
        </authorList>
    </citation>
    <scope>NUCLEOTIDE SEQUENCE [LARGE SCALE GENOMIC DNA]</scope>
    <source>
        <strain evidence="3">CGMCC 1.10106</strain>
    </source>
</reference>
<name>A0ABQ1G5R9_9SPHN</name>
<gene>
    <name evidence="2" type="ORF">GCM10011395_03680</name>
</gene>
<keyword evidence="3" id="KW-1185">Reference proteome</keyword>
<dbReference type="GO" id="GO:0016853">
    <property type="term" value="F:isomerase activity"/>
    <property type="evidence" value="ECO:0007669"/>
    <property type="project" value="UniProtKB-KW"/>
</dbReference>
<dbReference type="InterPro" id="IPR036237">
    <property type="entry name" value="Xyl_isomerase-like_sf"/>
</dbReference>
<sequence>MHANISINTLCFTPAALDTLAEKVARIGAQAISPDIAQVLPFGAAAAARLFRDTELKVAALTHRAFAFATPEDATAGRERLDRTIDVAADIGARSIVMTTGGRGVLAWADAADRFAEAIAPCAAKAVAADIALGVEPTSHLYADASIAHRLSDTVRIVRAAGISVVIDLFACWFDADIEAAIAEAAPLTALVQVSDYVYGDRGLPCRAVPGDGALPLDRLIPAIVGAGYRGYFDLEIIGQRLQAEGEEAGLRRAGDVLGALLGHARAN</sequence>
<dbReference type="RefSeq" id="WP_188445080.1">
    <property type="nucleotide sequence ID" value="NZ_BMDW01000002.1"/>
</dbReference>
<dbReference type="InterPro" id="IPR013022">
    <property type="entry name" value="Xyl_isomerase-like_TIM-brl"/>
</dbReference>
<dbReference type="Gene3D" id="3.20.20.150">
    <property type="entry name" value="Divalent-metal-dependent TIM barrel enzymes"/>
    <property type="match status" value="1"/>
</dbReference>
<dbReference type="EMBL" id="BMDW01000002">
    <property type="protein sequence ID" value="GGA36637.1"/>
    <property type="molecule type" value="Genomic_DNA"/>
</dbReference>
<evidence type="ECO:0000313" key="2">
    <source>
        <dbReference type="EMBL" id="GGA36637.1"/>
    </source>
</evidence>
<accession>A0ABQ1G5R9</accession>
<protein>
    <submittedName>
        <fullName evidence="2">Xylose isomerase</fullName>
    </submittedName>
</protein>
<evidence type="ECO:0000313" key="3">
    <source>
        <dbReference type="Proteomes" id="UP000618591"/>
    </source>
</evidence>
<keyword evidence="2" id="KW-0413">Isomerase</keyword>
<dbReference type="SUPFAM" id="SSF51658">
    <property type="entry name" value="Xylose isomerase-like"/>
    <property type="match status" value="1"/>
</dbReference>
<dbReference type="Proteomes" id="UP000618591">
    <property type="component" value="Unassembled WGS sequence"/>
</dbReference>
<proteinExistence type="predicted"/>
<dbReference type="PANTHER" id="PTHR12110:SF52">
    <property type="entry name" value="XYLOSE ISOMERASE"/>
    <property type="match status" value="1"/>
</dbReference>
<feature type="domain" description="Xylose isomerase-like TIM barrel" evidence="1">
    <location>
        <begin position="22"/>
        <end position="249"/>
    </location>
</feature>
<dbReference type="InterPro" id="IPR050312">
    <property type="entry name" value="IolE/XylAMocC-like"/>
</dbReference>
<evidence type="ECO:0000259" key="1">
    <source>
        <dbReference type="Pfam" id="PF01261"/>
    </source>
</evidence>
<comment type="caution">
    <text evidence="2">The sequence shown here is derived from an EMBL/GenBank/DDBJ whole genome shotgun (WGS) entry which is preliminary data.</text>
</comment>